<evidence type="ECO:0000313" key="2">
    <source>
        <dbReference type="EMBL" id="KAF5888632.1"/>
    </source>
</evidence>
<accession>A0A8J4WS31</accession>
<dbReference type="AlphaFoldDB" id="A0A8J4WS31"/>
<feature type="non-terminal residue" evidence="2">
    <location>
        <position position="50"/>
    </location>
</feature>
<proteinExistence type="predicted"/>
<dbReference type="EMBL" id="QNUK01000947">
    <property type="protein sequence ID" value="KAF5888632.1"/>
    <property type="molecule type" value="Genomic_DNA"/>
</dbReference>
<dbReference type="OrthoDB" id="687730at2759"/>
<feature type="non-terminal residue" evidence="2">
    <location>
        <position position="1"/>
    </location>
</feature>
<dbReference type="Proteomes" id="UP000727407">
    <property type="component" value="Unassembled WGS sequence"/>
</dbReference>
<comment type="caution">
    <text evidence="2">The sequence shown here is derived from an EMBL/GenBank/DDBJ whole genome shotgun (WGS) entry which is preliminary data.</text>
</comment>
<protein>
    <submittedName>
        <fullName evidence="2">Epithelial chloride channel protein-like</fullName>
    </submittedName>
</protein>
<evidence type="ECO:0000259" key="1">
    <source>
        <dbReference type="Pfam" id="PF08434"/>
    </source>
</evidence>
<sequence length="50" mass="5728">SKIIINNPHYSFGDEPYTRQTEGCGVEAEFIHFTPNFLLNDNLIKAYGPR</sequence>
<dbReference type="InterPro" id="IPR013642">
    <property type="entry name" value="CLCA_N"/>
</dbReference>
<keyword evidence="3" id="KW-1185">Reference proteome</keyword>
<gene>
    <name evidence="2" type="ORF">DAT39_021665</name>
</gene>
<evidence type="ECO:0000313" key="3">
    <source>
        <dbReference type="Proteomes" id="UP000727407"/>
    </source>
</evidence>
<dbReference type="Pfam" id="PF08434">
    <property type="entry name" value="CLCA"/>
    <property type="match status" value="1"/>
</dbReference>
<name>A0A8J4WS31_CLAMG</name>
<feature type="domain" description="Calcium-activated chloride channel N-terminal" evidence="1">
    <location>
        <begin position="2"/>
        <end position="50"/>
    </location>
</feature>
<reference evidence="2" key="1">
    <citation type="submission" date="2020-07" db="EMBL/GenBank/DDBJ databases">
        <title>Clarias magur genome sequencing, assembly and annotation.</title>
        <authorList>
            <person name="Kushwaha B."/>
            <person name="Kumar R."/>
            <person name="Das P."/>
            <person name="Joshi C.G."/>
            <person name="Kumar D."/>
            <person name="Nagpure N.S."/>
            <person name="Pandey M."/>
            <person name="Agarwal S."/>
            <person name="Srivastava S."/>
            <person name="Singh M."/>
            <person name="Sahoo L."/>
            <person name="Jayasankar P."/>
            <person name="Meher P.K."/>
            <person name="Koringa P.G."/>
            <person name="Iquebal M.A."/>
            <person name="Das S.P."/>
            <person name="Bit A."/>
            <person name="Patnaik S."/>
            <person name="Patel N."/>
            <person name="Shah T.M."/>
            <person name="Hinsu A."/>
            <person name="Jena J.K."/>
        </authorList>
    </citation>
    <scope>NUCLEOTIDE SEQUENCE</scope>
    <source>
        <strain evidence="2">CIFAMagur01</strain>
        <tissue evidence="2">Testis</tissue>
    </source>
</reference>
<organism evidence="2 3">
    <name type="scientific">Clarias magur</name>
    <name type="common">Asian catfish</name>
    <name type="synonym">Macropteronotus magur</name>
    <dbReference type="NCBI Taxonomy" id="1594786"/>
    <lineage>
        <taxon>Eukaryota</taxon>
        <taxon>Metazoa</taxon>
        <taxon>Chordata</taxon>
        <taxon>Craniata</taxon>
        <taxon>Vertebrata</taxon>
        <taxon>Euteleostomi</taxon>
        <taxon>Actinopterygii</taxon>
        <taxon>Neopterygii</taxon>
        <taxon>Teleostei</taxon>
        <taxon>Ostariophysi</taxon>
        <taxon>Siluriformes</taxon>
        <taxon>Clariidae</taxon>
        <taxon>Clarias</taxon>
    </lineage>
</organism>